<organism evidence="1">
    <name type="scientific">bioreactor metagenome</name>
    <dbReference type="NCBI Taxonomy" id="1076179"/>
    <lineage>
        <taxon>unclassified sequences</taxon>
        <taxon>metagenomes</taxon>
        <taxon>ecological metagenomes</taxon>
    </lineage>
</organism>
<protein>
    <submittedName>
        <fullName evidence="1">Uncharacterized protein</fullName>
    </submittedName>
</protein>
<reference evidence="1" key="1">
    <citation type="submission" date="2019-08" db="EMBL/GenBank/DDBJ databases">
        <authorList>
            <person name="Kucharzyk K."/>
            <person name="Murdoch R.W."/>
            <person name="Higgins S."/>
            <person name="Loffler F."/>
        </authorList>
    </citation>
    <scope>NUCLEOTIDE SEQUENCE</scope>
</reference>
<accession>A0A645CQK3</accession>
<dbReference type="EMBL" id="VSSQ01029172">
    <property type="protein sequence ID" value="MPM79187.1"/>
    <property type="molecule type" value="Genomic_DNA"/>
</dbReference>
<gene>
    <name evidence="1" type="ORF">SDC9_126220</name>
</gene>
<comment type="caution">
    <text evidence="1">The sequence shown here is derived from an EMBL/GenBank/DDBJ whole genome shotgun (WGS) entry which is preliminary data.</text>
</comment>
<sequence>MLCVFYLVNTFGHVVILDIRFICRIEEYQTFVFQCPIHPFFKFRSGHHRPGRIVGIAKVDHIHSSRGNLRKKSTVSGAGEQKQLIGFPDAHNRGVKINRVDRVCDGHYIVITQDIADVTGVALGTIADKNFIGRDNDSFLSEINLGYLFPQKIVALFRPITTKSVTCRHVVYCSMQGSNHGW</sequence>
<proteinExistence type="predicted"/>
<dbReference type="AlphaFoldDB" id="A0A645CQK3"/>
<evidence type="ECO:0000313" key="1">
    <source>
        <dbReference type="EMBL" id="MPM79187.1"/>
    </source>
</evidence>
<name>A0A645CQK3_9ZZZZ</name>